<comment type="caution">
    <text evidence="2">The sequence shown here is derived from an EMBL/GenBank/DDBJ whole genome shotgun (WGS) entry which is preliminary data.</text>
</comment>
<reference evidence="2 3" key="1">
    <citation type="submission" date="2018-06" db="EMBL/GenBank/DDBJ databases">
        <title>Comparative genomics of Brasilonema spp. strains.</title>
        <authorList>
            <person name="Alvarenga D.O."/>
            <person name="Fiore M.F."/>
            <person name="Varani A.M."/>
        </authorList>
    </citation>
    <scope>NUCLEOTIDE SEQUENCE [LARGE SCALE GENOMIC DNA]</scope>
    <source>
        <strain evidence="2 3">SPC951</strain>
    </source>
</reference>
<feature type="chain" id="PRO_5045106899" evidence="1">
    <location>
        <begin position="22"/>
        <end position="341"/>
    </location>
</feature>
<proteinExistence type="predicted"/>
<protein>
    <submittedName>
        <fullName evidence="2">Transporter</fullName>
    </submittedName>
</protein>
<gene>
    <name evidence="2" type="ORF">DP116_26015</name>
</gene>
<feature type="signal peptide" evidence="1">
    <location>
        <begin position="1"/>
        <end position="21"/>
    </location>
</feature>
<evidence type="ECO:0000313" key="3">
    <source>
        <dbReference type="Proteomes" id="UP000718564"/>
    </source>
</evidence>
<dbReference type="EMBL" id="QMEB01000300">
    <property type="protein sequence ID" value="NMG22711.1"/>
    <property type="molecule type" value="Genomic_DNA"/>
</dbReference>
<accession>A0ABX1PGL2</accession>
<dbReference type="Pfam" id="PF13557">
    <property type="entry name" value="Phenol_MetA_deg"/>
    <property type="match status" value="1"/>
</dbReference>
<keyword evidence="1" id="KW-0732">Signal</keyword>
<dbReference type="RefSeq" id="WP_169157901.1">
    <property type="nucleotide sequence ID" value="NZ_CAWPJE010000304.1"/>
</dbReference>
<name>A0ABX1PGL2_9CYAN</name>
<dbReference type="Proteomes" id="UP000718564">
    <property type="component" value="Unassembled WGS sequence"/>
</dbReference>
<dbReference type="InterPro" id="IPR025737">
    <property type="entry name" value="FApF"/>
</dbReference>
<sequence>MYICTLAACGVVAVISSSALAIEVNLTDEFADSTSANELYFNTAISLPDKAQDYLSNQPVFQDLVSDAVEQQPPNQAQSPLPDKSQYNLFHPTPKNLWRELSTDRPDQTESPFTVDAGHFQIEADFFVYTRDTNSADDTRTESFNLFVPNFKVGLLNNVDLQIIPEVYNVVRTTPKGGSTEERSGFGDITVRVKVNFWGNDVGKTAFAMMPFIKFPTNQNNLGNNSIEGGIIFPLGIALSDRWDLGMMTEFDFNKNEVDSGYNLGFVNSVTLGYAINSRWSTYFELFTEKTTEKGSDFIATFDTGLKYLLTENIQLDAGVNIGLKQAADDFQPFVGLSMRF</sequence>
<keyword evidence="3" id="KW-1185">Reference proteome</keyword>
<evidence type="ECO:0000313" key="2">
    <source>
        <dbReference type="EMBL" id="NMG22711.1"/>
    </source>
</evidence>
<evidence type="ECO:0000256" key="1">
    <source>
        <dbReference type="SAM" id="SignalP"/>
    </source>
</evidence>
<organism evidence="2 3">
    <name type="scientific">Brasilonema bromeliae SPC951</name>
    <dbReference type="NCBI Taxonomy" id="385972"/>
    <lineage>
        <taxon>Bacteria</taxon>
        <taxon>Bacillati</taxon>
        <taxon>Cyanobacteriota</taxon>
        <taxon>Cyanophyceae</taxon>
        <taxon>Nostocales</taxon>
        <taxon>Scytonemataceae</taxon>
        <taxon>Brasilonema</taxon>
        <taxon>Bromeliae group (in: Brasilonema)</taxon>
    </lineage>
</organism>